<evidence type="ECO:0000313" key="2">
    <source>
        <dbReference type="EMBL" id="KAK1126673.1"/>
    </source>
</evidence>
<evidence type="ECO:0000313" key="3">
    <source>
        <dbReference type="Proteomes" id="UP001177670"/>
    </source>
</evidence>
<organism evidence="2 3">
    <name type="scientific">Melipona bicolor</name>
    <dbReference type="NCBI Taxonomy" id="60889"/>
    <lineage>
        <taxon>Eukaryota</taxon>
        <taxon>Metazoa</taxon>
        <taxon>Ecdysozoa</taxon>
        <taxon>Arthropoda</taxon>
        <taxon>Hexapoda</taxon>
        <taxon>Insecta</taxon>
        <taxon>Pterygota</taxon>
        <taxon>Neoptera</taxon>
        <taxon>Endopterygota</taxon>
        <taxon>Hymenoptera</taxon>
        <taxon>Apocrita</taxon>
        <taxon>Aculeata</taxon>
        <taxon>Apoidea</taxon>
        <taxon>Anthophila</taxon>
        <taxon>Apidae</taxon>
        <taxon>Melipona</taxon>
    </lineage>
</organism>
<protein>
    <submittedName>
        <fullName evidence="2">Uncharacterized protein</fullName>
    </submittedName>
</protein>
<name>A0AA40FWI2_9HYME</name>
<gene>
    <name evidence="2" type="ORF">K0M31_004299</name>
</gene>
<comment type="caution">
    <text evidence="2">The sequence shown here is derived from an EMBL/GenBank/DDBJ whole genome shotgun (WGS) entry which is preliminary data.</text>
</comment>
<dbReference type="AlphaFoldDB" id="A0AA40FWI2"/>
<accession>A0AA40FWI2</accession>
<dbReference type="Proteomes" id="UP001177670">
    <property type="component" value="Unassembled WGS sequence"/>
</dbReference>
<reference evidence="2" key="1">
    <citation type="submission" date="2021-10" db="EMBL/GenBank/DDBJ databases">
        <title>Melipona bicolor Genome sequencing and assembly.</title>
        <authorList>
            <person name="Araujo N.S."/>
            <person name="Arias M.C."/>
        </authorList>
    </citation>
    <scope>NUCLEOTIDE SEQUENCE</scope>
    <source>
        <strain evidence="2">USP_2M_L1-L4_2017</strain>
        <tissue evidence="2">Whole body</tissue>
    </source>
</reference>
<proteinExistence type="predicted"/>
<feature type="compositionally biased region" description="Basic and acidic residues" evidence="1">
    <location>
        <begin position="1"/>
        <end position="13"/>
    </location>
</feature>
<evidence type="ECO:0000256" key="1">
    <source>
        <dbReference type="SAM" id="MobiDB-lite"/>
    </source>
</evidence>
<feature type="region of interest" description="Disordered" evidence="1">
    <location>
        <begin position="1"/>
        <end position="28"/>
    </location>
</feature>
<feature type="region of interest" description="Disordered" evidence="1">
    <location>
        <begin position="92"/>
        <end position="122"/>
    </location>
</feature>
<sequence length="147" mass="16201">MERPTEASQRHVADALSGSNNAGRIQKPEVRNRQGWRMARATAWLDFWNLHPAILSTSQFSEAHLRQPGIGFEHRQLAQWMIVNVKERKPISSVDREKERRGELVAGGSDVGGGSESVGLHRSDISRGIATAADRGNGAADWLLPDP</sequence>
<dbReference type="EMBL" id="JAHYIQ010000013">
    <property type="protein sequence ID" value="KAK1126673.1"/>
    <property type="molecule type" value="Genomic_DNA"/>
</dbReference>
<keyword evidence="3" id="KW-1185">Reference proteome</keyword>
<feature type="compositionally biased region" description="Basic and acidic residues" evidence="1">
    <location>
        <begin position="92"/>
        <end position="103"/>
    </location>
</feature>